<evidence type="ECO:0000259" key="3">
    <source>
        <dbReference type="PROSITE" id="PS51352"/>
    </source>
</evidence>
<keyword evidence="1" id="KW-0676">Redox-active center</keyword>
<dbReference type="InterPro" id="IPR036249">
    <property type="entry name" value="Thioredoxin-like_sf"/>
</dbReference>
<dbReference type="InterPro" id="IPR050553">
    <property type="entry name" value="Thioredoxin_ResA/DsbE_sf"/>
</dbReference>
<feature type="domain" description="Thioredoxin" evidence="3">
    <location>
        <begin position="497"/>
        <end position="656"/>
    </location>
</feature>
<sequence length="658" mass="75748">MKKMLLGFILLFAQVLFAQDPNSRVKFEPQRAKPGQEIIITYNPEGSPLAGKKDIKAVVYTYENYLWQVNDLALKEEKGIWKANFKLSNTCGMLSIKFTSGALEDTNNDQSYTQMLVDDSGRFAPGGYAGWGLMRASNYGYGVKNYLEKQNISDSAVYFWLNQEISFHPKEASEVLSVPFCQALFNMQRESSFPRINRVVSFLKKNPSEPNMMRLLSIYQRPLNNKIASDSLENVILSTYPSGDLARLKAYQQLNFERDFGKKVELSKSFLKQFPYREADYTFNEKRMINYTNVYLFLAIQAMMQKDYARLEALSAELPAISIPTIYYKCIDIAHKRKDVDDASLLAPAKAMFIRMESFKNQRPVEYWYLSPEEWTAEYEKLYSQNLALTQIGILRNTGNFEEALALANRAQKFFQFKSALLNNEQALLLDYFKKYDLLQDVLVKSMHENQSSPEMLELLKKDYIRARGSENGFDTYVSGLKNPELATKELDELKSIMINKVMPDWTMKDGNGKVVKFKDLRGKTILMDFWATWCVPCKASFPGMKLAVEKYKNDPNVVFFFVDTEERSPNYKQEIMQYIKDNNYPFTVLFDNKLPNEKANDEVFKRICKAFTISGIPQKLIIDKNGKLRFITVGFKGSATGLADEISAMIELTKKAE</sequence>
<evidence type="ECO:0000313" key="5">
    <source>
        <dbReference type="Proteomes" id="UP001236507"/>
    </source>
</evidence>
<dbReference type="CDD" id="cd02966">
    <property type="entry name" value="TlpA_like_family"/>
    <property type="match status" value="1"/>
</dbReference>
<dbReference type="Pfam" id="PF00578">
    <property type="entry name" value="AhpC-TSA"/>
    <property type="match status" value="1"/>
</dbReference>
<dbReference type="PANTHER" id="PTHR42852:SF17">
    <property type="entry name" value="THIOREDOXIN-LIKE PROTEIN HI_1115"/>
    <property type="match status" value="1"/>
</dbReference>
<comment type="caution">
    <text evidence="4">The sequence shown here is derived from an EMBL/GenBank/DDBJ whole genome shotgun (WGS) entry which is preliminary data.</text>
</comment>
<keyword evidence="2" id="KW-0732">Signal</keyword>
<organism evidence="4 5">
    <name type="scientific">Flectobacillus roseus</name>
    <dbReference type="NCBI Taxonomy" id="502259"/>
    <lineage>
        <taxon>Bacteria</taxon>
        <taxon>Pseudomonadati</taxon>
        <taxon>Bacteroidota</taxon>
        <taxon>Cytophagia</taxon>
        <taxon>Cytophagales</taxon>
        <taxon>Flectobacillaceae</taxon>
        <taxon>Flectobacillus</taxon>
    </lineage>
</organism>
<dbReference type="RefSeq" id="WP_283345067.1">
    <property type="nucleotide sequence ID" value="NZ_JASHIF010000010.1"/>
</dbReference>
<feature type="signal peptide" evidence="2">
    <location>
        <begin position="1"/>
        <end position="18"/>
    </location>
</feature>
<evidence type="ECO:0000256" key="2">
    <source>
        <dbReference type="SAM" id="SignalP"/>
    </source>
</evidence>
<dbReference type="InterPro" id="IPR000866">
    <property type="entry name" value="AhpC/TSA"/>
</dbReference>
<evidence type="ECO:0000313" key="4">
    <source>
        <dbReference type="EMBL" id="MDI9860329.1"/>
    </source>
</evidence>
<gene>
    <name evidence="4" type="ORF">QM524_14035</name>
</gene>
<protein>
    <submittedName>
        <fullName evidence="4">TlpA disulfide reductase family protein</fullName>
    </submittedName>
</protein>
<dbReference type="PROSITE" id="PS00194">
    <property type="entry name" value="THIOREDOXIN_1"/>
    <property type="match status" value="1"/>
</dbReference>
<dbReference type="SUPFAM" id="SSF52833">
    <property type="entry name" value="Thioredoxin-like"/>
    <property type="match status" value="1"/>
</dbReference>
<dbReference type="Gene3D" id="3.40.30.10">
    <property type="entry name" value="Glutaredoxin"/>
    <property type="match status" value="1"/>
</dbReference>
<accession>A0ABT6Y9S4</accession>
<dbReference type="PROSITE" id="PS51352">
    <property type="entry name" value="THIOREDOXIN_2"/>
    <property type="match status" value="1"/>
</dbReference>
<evidence type="ECO:0000256" key="1">
    <source>
        <dbReference type="ARBA" id="ARBA00023284"/>
    </source>
</evidence>
<keyword evidence="5" id="KW-1185">Reference proteome</keyword>
<feature type="chain" id="PRO_5046587403" evidence="2">
    <location>
        <begin position="19"/>
        <end position="658"/>
    </location>
</feature>
<dbReference type="InterPro" id="IPR013766">
    <property type="entry name" value="Thioredoxin_domain"/>
</dbReference>
<proteinExistence type="predicted"/>
<name>A0ABT6Y9S4_9BACT</name>
<dbReference type="PANTHER" id="PTHR42852">
    <property type="entry name" value="THIOL:DISULFIDE INTERCHANGE PROTEIN DSBE"/>
    <property type="match status" value="1"/>
</dbReference>
<dbReference type="Proteomes" id="UP001236507">
    <property type="component" value="Unassembled WGS sequence"/>
</dbReference>
<reference evidence="4 5" key="1">
    <citation type="submission" date="2023-05" db="EMBL/GenBank/DDBJ databases">
        <title>Novel species of genus Flectobacillus isolated from stream in China.</title>
        <authorList>
            <person name="Lu H."/>
        </authorList>
    </citation>
    <scope>NUCLEOTIDE SEQUENCE [LARGE SCALE GENOMIC DNA]</scope>
    <source>
        <strain evidence="4 5">KCTC 42575</strain>
    </source>
</reference>
<dbReference type="EMBL" id="JASHIF010000010">
    <property type="protein sequence ID" value="MDI9860329.1"/>
    <property type="molecule type" value="Genomic_DNA"/>
</dbReference>
<dbReference type="InterPro" id="IPR017937">
    <property type="entry name" value="Thioredoxin_CS"/>
</dbReference>